<accession>A0A815MFB4</accession>
<organism evidence="2 3">
    <name type="scientific">Rotaria sordida</name>
    <dbReference type="NCBI Taxonomy" id="392033"/>
    <lineage>
        <taxon>Eukaryota</taxon>
        <taxon>Metazoa</taxon>
        <taxon>Spiralia</taxon>
        <taxon>Gnathifera</taxon>
        <taxon>Rotifera</taxon>
        <taxon>Eurotatoria</taxon>
        <taxon>Bdelloidea</taxon>
        <taxon>Philodinida</taxon>
        <taxon>Philodinidae</taxon>
        <taxon>Rotaria</taxon>
    </lineage>
</organism>
<dbReference type="InterPro" id="IPR043502">
    <property type="entry name" value="DNA/RNA_pol_sf"/>
</dbReference>
<sequence>MPPITIPRDDMQKRLEFATQDSHFLFNGKIYDRKDGVSMGSPLAPLLAEIFLLEFEKKHLPSFKEMGIVCWKCYVDDTFVLLDPKVSAKDIAAQLSQCHPSLKFTCEEEYTTTNKDLTKEGLPKKKFLNNNPYSTDKNDSTKERKSISRIALSFLDVLVERQLSIGFQTRKNSKHYTIAVPYRLHHRQSQTFLRHLPNMQTSS</sequence>
<feature type="domain" description="Reverse transcriptase" evidence="1">
    <location>
        <begin position="1"/>
        <end position="159"/>
    </location>
</feature>
<reference evidence="2" key="1">
    <citation type="submission" date="2021-02" db="EMBL/GenBank/DDBJ databases">
        <authorList>
            <person name="Nowell W R."/>
        </authorList>
    </citation>
    <scope>NUCLEOTIDE SEQUENCE</scope>
</reference>
<dbReference type="EMBL" id="CAJNOU010003925">
    <property type="protein sequence ID" value="CAF1417461.1"/>
    <property type="molecule type" value="Genomic_DNA"/>
</dbReference>
<dbReference type="SUPFAM" id="SSF56672">
    <property type="entry name" value="DNA/RNA polymerases"/>
    <property type="match status" value="1"/>
</dbReference>
<dbReference type="PROSITE" id="PS50878">
    <property type="entry name" value="RT_POL"/>
    <property type="match status" value="1"/>
</dbReference>
<dbReference type="Proteomes" id="UP000663889">
    <property type="component" value="Unassembled WGS sequence"/>
</dbReference>
<protein>
    <recommendedName>
        <fullName evidence="1">Reverse transcriptase domain-containing protein</fullName>
    </recommendedName>
</protein>
<dbReference type="PANTHER" id="PTHR21301">
    <property type="entry name" value="REVERSE TRANSCRIPTASE"/>
    <property type="match status" value="1"/>
</dbReference>
<dbReference type="AlphaFoldDB" id="A0A815MFB4"/>
<comment type="caution">
    <text evidence="2">The sequence shown here is derived from an EMBL/GenBank/DDBJ whole genome shotgun (WGS) entry which is preliminary data.</text>
</comment>
<evidence type="ECO:0000313" key="3">
    <source>
        <dbReference type="Proteomes" id="UP000663889"/>
    </source>
</evidence>
<proteinExistence type="predicted"/>
<dbReference type="InterPro" id="IPR000477">
    <property type="entry name" value="RT_dom"/>
</dbReference>
<gene>
    <name evidence="2" type="ORF">SEV965_LOCUS32140</name>
</gene>
<evidence type="ECO:0000313" key="2">
    <source>
        <dbReference type="EMBL" id="CAF1417461.1"/>
    </source>
</evidence>
<name>A0A815MFB4_9BILA</name>
<dbReference type="PANTHER" id="PTHR21301:SF10">
    <property type="entry name" value="REVERSE TRANSCRIPTASE DOMAIN-CONTAINING PROTEIN"/>
    <property type="match status" value="1"/>
</dbReference>
<evidence type="ECO:0000259" key="1">
    <source>
        <dbReference type="PROSITE" id="PS50878"/>
    </source>
</evidence>